<organism evidence="9 10">
    <name type="scientific">Pseudoramibacter porci</name>
    <dbReference type="NCBI Taxonomy" id="2606631"/>
    <lineage>
        <taxon>Bacteria</taxon>
        <taxon>Bacillati</taxon>
        <taxon>Bacillota</taxon>
        <taxon>Clostridia</taxon>
        <taxon>Eubacteriales</taxon>
        <taxon>Eubacteriaceae</taxon>
        <taxon>Pseudoramibacter</taxon>
    </lineage>
</organism>
<dbReference type="PANTHER" id="PTHR22807">
    <property type="entry name" value="NOP2 YEAST -RELATED NOL1/NOP2/FMU SUN DOMAIN-CONTAINING"/>
    <property type="match status" value="1"/>
</dbReference>
<dbReference type="PROSITE" id="PS51686">
    <property type="entry name" value="SAM_MT_RSMB_NOP"/>
    <property type="match status" value="1"/>
</dbReference>
<dbReference type="Gene3D" id="3.30.70.1170">
    <property type="entry name" value="Sun protein, domain 3"/>
    <property type="match status" value="1"/>
</dbReference>
<evidence type="ECO:0000259" key="8">
    <source>
        <dbReference type="PROSITE" id="PS51686"/>
    </source>
</evidence>
<dbReference type="PANTHER" id="PTHR22807:SF30">
    <property type="entry name" value="28S RRNA (CYTOSINE(4447)-C(5))-METHYLTRANSFERASE-RELATED"/>
    <property type="match status" value="1"/>
</dbReference>
<dbReference type="Pfam" id="PF17125">
    <property type="entry name" value="Methyltr_RsmF_N"/>
    <property type="match status" value="1"/>
</dbReference>
<reference evidence="9 10" key="1">
    <citation type="submission" date="2019-08" db="EMBL/GenBank/DDBJ databases">
        <title>In-depth cultivation of the pig gut microbiome towards novel bacterial diversity and tailored functional studies.</title>
        <authorList>
            <person name="Wylensek D."/>
            <person name="Hitch T.C.A."/>
            <person name="Clavel T."/>
        </authorList>
    </citation>
    <scope>NUCLEOTIDE SEQUENCE [LARGE SCALE GENOMIC DNA]</scope>
    <source>
        <strain evidence="9 10">RF-744-FAT-4</strain>
    </source>
</reference>
<dbReference type="PROSITE" id="PS01153">
    <property type="entry name" value="NOL1_NOP2_SUN"/>
    <property type="match status" value="1"/>
</dbReference>
<dbReference type="EMBL" id="VUMO01000018">
    <property type="protein sequence ID" value="MSS20624.1"/>
    <property type="molecule type" value="Genomic_DNA"/>
</dbReference>
<feature type="active site" description="Nucleophile" evidence="7">
    <location>
        <position position="238"/>
    </location>
</feature>
<sequence>MTELRQTLPADFLDKMSALLGPEAFRAFLESYRHVPKKGLRANTLKAGRDEMVQHIPFKTQPIPWCDTGVYIDAEERPGKQLAYNAGLYYVQEPSAMIPAAALAPRPGERVLDMCAAPGGKTTQLACALENQGLLVANEVVKTRAKVLASNVERMGITNAAITNVRPDQLIDIFGPASFDKILVDAPCSGEGMFRKDPAVAAAWRLENVAQCARRQKKMLETVDILLKPGGALVYSTCTFAPEEDEQIVEYLVQSGKYEAQPITLPGLPDHGRPEWTAHGCEAVKQAVRVMPHRVEGEGHFIAKLKKTAEAPSEVFSKRSRPKKKKRSLWRRASKKDLKDFTAFSETVGLKWHGSDLIIAGDVLIALPEGLYPDQLDRGKWVRPGLEIGTFKKGRFEPAHTFAMALKADQIASVYDFKDEDEAYAYLKGEPIVNAGAHKGWTLMCWLGYPLGWGKASGGTIKNHFPKGLRILKK</sequence>
<feature type="binding site" evidence="7">
    <location>
        <position position="139"/>
    </location>
    <ligand>
        <name>S-adenosyl-L-methionine</name>
        <dbReference type="ChEBI" id="CHEBI:59789"/>
    </ligand>
</feature>
<dbReference type="InterPro" id="IPR018314">
    <property type="entry name" value="RsmB/NOL1/NOP2-like_CS"/>
</dbReference>
<dbReference type="Gene3D" id="3.40.50.150">
    <property type="entry name" value="Vaccinia Virus protein VP39"/>
    <property type="match status" value="1"/>
</dbReference>
<dbReference type="GO" id="GO:0008757">
    <property type="term" value="F:S-adenosylmethionine-dependent methyltransferase activity"/>
    <property type="evidence" value="ECO:0007669"/>
    <property type="project" value="InterPro"/>
</dbReference>
<dbReference type="Gene3D" id="2.30.130.60">
    <property type="match status" value="1"/>
</dbReference>
<dbReference type="PRINTS" id="PR02008">
    <property type="entry name" value="RCMTFAMILY"/>
</dbReference>
<evidence type="ECO:0000256" key="5">
    <source>
        <dbReference type="ARBA" id="ARBA00022691"/>
    </source>
</evidence>
<evidence type="ECO:0000313" key="10">
    <source>
        <dbReference type="Proteomes" id="UP000461754"/>
    </source>
</evidence>
<evidence type="ECO:0000256" key="2">
    <source>
        <dbReference type="ARBA" id="ARBA00022490"/>
    </source>
</evidence>
<dbReference type="InterPro" id="IPR031341">
    <property type="entry name" value="Methyltr_RsmF_N"/>
</dbReference>
<proteinExistence type="inferred from homology"/>
<keyword evidence="5 7" id="KW-0949">S-adenosyl-L-methionine</keyword>
<feature type="binding site" evidence="7">
    <location>
        <begin position="115"/>
        <end position="121"/>
    </location>
    <ligand>
        <name>S-adenosyl-L-methionine</name>
        <dbReference type="ChEBI" id="CHEBI:59789"/>
    </ligand>
</feature>
<keyword evidence="3 7" id="KW-0489">Methyltransferase</keyword>
<dbReference type="GO" id="GO:0006396">
    <property type="term" value="P:RNA processing"/>
    <property type="evidence" value="ECO:0007669"/>
    <property type="project" value="InterPro"/>
</dbReference>
<dbReference type="GO" id="GO:0008173">
    <property type="term" value="F:RNA methyltransferase activity"/>
    <property type="evidence" value="ECO:0007669"/>
    <property type="project" value="InterPro"/>
</dbReference>
<keyword evidence="2" id="KW-0963">Cytoplasm</keyword>
<dbReference type="CDD" id="cd21147">
    <property type="entry name" value="RsmF_methylt_CTD1"/>
    <property type="match status" value="1"/>
</dbReference>
<feature type="binding site" evidence="7">
    <location>
        <position position="185"/>
    </location>
    <ligand>
        <name>S-adenosyl-L-methionine</name>
        <dbReference type="ChEBI" id="CHEBI:59789"/>
    </ligand>
</feature>
<dbReference type="InterPro" id="IPR031340">
    <property type="entry name" value="RsmF_methylt_CI"/>
</dbReference>
<evidence type="ECO:0000256" key="3">
    <source>
        <dbReference type="ARBA" id="ARBA00022603"/>
    </source>
</evidence>
<evidence type="ECO:0000256" key="7">
    <source>
        <dbReference type="PROSITE-ProRule" id="PRU01023"/>
    </source>
</evidence>
<keyword evidence="10" id="KW-1185">Reference proteome</keyword>
<dbReference type="AlphaFoldDB" id="A0A7X2NHI7"/>
<dbReference type="InterPro" id="IPR023267">
    <property type="entry name" value="RCMT"/>
</dbReference>
<protein>
    <submittedName>
        <fullName evidence="9">NOL1/NOP2/sun family putative RNA methylase</fullName>
    </submittedName>
</protein>
<dbReference type="Pfam" id="PF01189">
    <property type="entry name" value="Methyltr_RsmB-F"/>
    <property type="match status" value="1"/>
</dbReference>
<comment type="similarity">
    <text evidence="1 7">Belongs to the class I-like SAM-binding methyltransferase superfamily. RsmB/NOP family.</text>
</comment>
<evidence type="ECO:0000256" key="1">
    <source>
        <dbReference type="ARBA" id="ARBA00007494"/>
    </source>
</evidence>
<keyword evidence="6 7" id="KW-0694">RNA-binding</keyword>
<name>A0A7X2NHI7_9FIRM</name>
<comment type="caution">
    <text evidence="7">Lacks conserved residue(s) required for the propagation of feature annotation.</text>
</comment>
<gene>
    <name evidence="9" type="ORF">FYJ52_09485</name>
</gene>
<dbReference type="InterPro" id="IPR027391">
    <property type="entry name" value="Nol1_Nop2_Fmu_2"/>
</dbReference>
<dbReference type="Proteomes" id="UP000461754">
    <property type="component" value="Unassembled WGS sequence"/>
</dbReference>
<dbReference type="InterPro" id="IPR011023">
    <property type="entry name" value="Nop2p"/>
</dbReference>
<dbReference type="SUPFAM" id="SSF53335">
    <property type="entry name" value="S-adenosyl-L-methionine-dependent methyltransferases"/>
    <property type="match status" value="1"/>
</dbReference>
<evidence type="ECO:0000313" key="9">
    <source>
        <dbReference type="EMBL" id="MSS20624.1"/>
    </source>
</evidence>
<dbReference type="GO" id="GO:0003723">
    <property type="term" value="F:RNA binding"/>
    <property type="evidence" value="ECO:0007669"/>
    <property type="project" value="UniProtKB-UniRule"/>
</dbReference>
<keyword evidence="4 7" id="KW-0808">Transferase</keyword>
<dbReference type="NCBIfam" id="TIGR00446">
    <property type="entry name" value="nop2p"/>
    <property type="match status" value="1"/>
</dbReference>
<dbReference type="GO" id="GO:0001510">
    <property type="term" value="P:RNA methylation"/>
    <property type="evidence" value="ECO:0007669"/>
    <property type="project" value="InterPro"/>
</dbReference>
<dbReference type="Pfam" id="PF17126">
    <property type="entry name" value="RsmF_methylt_CI"/>
    <property type="match status" value="1"/>
</dbReference>
<accession>A0A7X2NHI7</accession>
<dbReference type="InterPro" id="IPR049560">
    <property type="entry name" value="MeTrfase_RsmB-F_NOP2_cat"/>
</dbReference>
<evidence type="ECO:0000256" key="6">
    <source>
        <dbReference type="ARBA" id="ARBA00022884"/>
    </source>
</evidence>
<dbReference type="Pfam" id="PF13636">
    <property type="entry name" value="Methyltranf_PUA"/>
    <property type="match status" value="1"/>
</dbReference>
<dbReference type="InterPro" id="IPR001678">
    <property type="entry name" value="MeTrfase_RsmB-F_NOP2_dom"/>
</dbReference>
<feature type="domain" description="SAM-dependent MTase RsmB/NOP-type" evidence="8">
    <location>
        <begin position="28"/>
        <end position="308"/>
    </location>
</feature>
<evidence type="ECO:0000256" key="4">
    <source>
        <dbReference type="ARBA" id="ARBA00022679"/>
    </source>
</evidence>
<comment type="caution">
    <text evidence="9">The sequence shown here is derived from an EMBL/GenBank/DDBJ whole genome shotgun (WGS) entry which is preliminary data.</text>
</comment>
<dbReference type="InterPro" id="IPR029063">
    <property type="entry name" value="SAM-dependent_MTases_sf"/>
</dbReference>